<feature type="compositionally biased region" description="Polar residues" evidence="1">
    <location>
        <begin position="137"/>
        <end position="154"/>
    </location>
</feature>
<dbReference type="PANTHER" id="PTHR13847:SF150">
    <property type="entry name" value="OXIDOREDUCTASE TDA3-RELATED"/>
    <property type="match status" value="1"/>
</dbReference>
<dbReference type="InterPro" id="IPR036188">
    <property type="entry name" value="FAD/NAD-bd_sf"/>
</dbReference>
<dbReference type="AlphaFoldDB" id="A0A9W8YP80"/>
<feature type="region of interest" description="Disordered" evidence="1">
    <location>
        <begin position="137"/>
        <end position="251"/>
    </location>
</feature>
<dbReference type="Pfam" id="PF01266">
    <property type="entry name" value="DAO"/>
    <property type="match status" value="2"/>
</dbReference>
<dbReference type="OrthoDB" id="498204at2759"/>
<dbReference type="GO" id="GO:0042147">
    <property type="term" value="P:retrograde transport, endosome to Golgi"/>
    <property type="evidence" value="ECO:0007669"/>
    <property type="project" value="TreeGrafter"/>
</dbReference>
<dbReference type="SUPFAM" id="SSF51905">
    <property type="entry name" value="FAD/NAD(P)-binding domain"/>
    <property type="match status" value="1"/>
</dbReference>
<feature type="compositionally biased region" description="Polar residues" evidence="1">
    <location>
        <begin position="171"/>
        <end position="202"/>
    </location>
</feature>
<evidence type="ECO:0000313" key="3">
    <source>
        <dbReference type="EMBL" id="KAJ4388756.1"/>
    </source>
</evidence>
<accession>A0A9W8YP80</accession>
<feature type="domain" description="FAD dependent oxidoreductase" evidence="2">
    <location>
        <begin position="10"/>
        <end position="111"/>
    </location>
</feature>
<sequence>MDLPQKKKNIVIIGGGVIGSTTAYYLTRHPKFNPSLHSITLLEATSIAAGASGKSGGLLALWAYPECLVPLSYRLHRELAEQYGGDQKWGYRQVKCGTIGAVVKNTDLGASKAAKENAQAKTPAAAPGMSALQATEIESSHNSVETSAIQTSEATAAAPLPGTRFVPDTDAQATSPKPQPETSNIVGAHTNGTTPQFTQSSFAPIPGSAPTLERASISSVSDRDKTVEERVDDTNHIGSSETKLENNKKEWEKLPKQDTAATSLLGASTLPADLDWIESEFIQYYEEMGRTGFTETAQVHPLHFTTAIAELARSAGVDFRTGAKVTNFTTSCSTSPDLKVVEYVDRNNGDAINSIGGVTDVIVTAGPWTGKLLPRSKIEGLRAHSVVYEADVSPYAVFTDIQLPGDYVPQHRARAGQKRKHRGNVDPEVYARPFGEVYACGEPDKDIPLPDTADQVQTDQGQCDDLTAYLGTISPVLAAAPVKAKQACYIPQHIRFGKERGALIGPTATPGIWIAAGHTCWGIQNGPATGFLMAEFIFDGEAKAAEIDTLHPAKFKV</sequence>
<feature type="compositionally biased region" description="Basic and acidic residues" evidence="1">
    <location>
        <begin position="221"/>
        <end position="235"/>
    </location>
</feature>
<dbReference type="Gene3D" id="3.30.9.10">
    <property type="entry name" value="D-Amino Acid Oxidase, subunit A, domain 2"/>
    <property type="match status" value="1"/>
</dbReference>
<dbReference type="Gene3D" id="3.50.50.60">
    <property type="entry name" value="FAD/NAD(P)-binding domain"/>
    <property type="match status" value="2"/>
</dbReference>
<comment type="caution">
    <text evidence="3">The sequence shown here is derived from an EMBL/GenBank/DDBJ whole genome shotgun (WGS) entry which is preliminary data.</text>
</comment>
<name>A0A9W8YP80_9PEZI</name>
<protein>
    <recommendedName>
        <fullName evidence="2">FAD dependent oxidoreductase domain-containing protein</fullName>
    </recommendedName>
</protein>
<dbReference type="PANTHER" id="PTHR13847">
    <property type="entry name" value="SARCOSINE DEHYDROGENASE-RELATED"/>
    <property type="match status" value="1"/>
</dbReference>
<dbReference type="EMBL" id="JAPEVB010000004">
    <property type="protein sequence ID" value="KAJ4388756.1"/>
    <property type="molecule type" value="Genomic_DNA"/>
</dbReference>
<organism evidence="3 4">
    <name type="scientific">Gnomoniopsis smithogilvyi</name>
    <dbReference type="NCBI Taxonomy" id="1191159"/>
    <lineage>
        <taxon>Eukaryota</taxon>
        <taxon>Fungi</taxon>
        <taxon>Dikarya</taxon>
        <taxon>Ascomycota</taxon>
        <taxon>Pezizomycotina</taxon>
        <taxon>Sordariomycetes</taxon>
        <taxon>Sordariomycetidae</taxon>
        <taxon>Diaporthales</taxon>
        <taxon>Gnomoniaceae</taxon>
        <taxon>Gnomoniopsis</taxon>
    </lineage>
</organism>
<feature type="compositionally biased region" description="Basic and acidic residues" evidence="1">
    <location>
        <begin position="242"/>
        <end position="251"/>
    </location>
</feature>
<dbReference type="GO" id="GO:0005770">
    <property type="term" value="C:late endosome"/>
    <property type="evidence" value="ECO:0007669"/>
    <property type="project" value="TreeGrafter"/>
</dbReference>
<feature type="domain" description="FAD dependent oxidoreductase" evidence="2">
    <location>
        <begin position="289"/>
        <end position="535"/>
    </location>
</feature>
<reference evidence="3" key="1">
    <citation type="submission" date="2022-10" db="EMBL/GenBank/DDBJ databases">
        <title>Tapping the CABI collections for fungal endophytes: first genome assemblies for Collariella, Neodidymelliopsis, Ascochyta clinopodiicola, Didymella pomorum, Didymosphaeria variabile, Neocosmospora piperis and Neocucurbitaria cava.</title>
        <authorList>
            <person name="Hill R."/>
        </authorList>
    </citation>
    <scope>NUCLEOTIDE SEQUENCE</scope>
    <source>
        <strain evidence="3">IMI 355082</strain>
    </source>
</reference>
<dbReference type="GO" id="GO:0005829">
    <property type="term" value="C:cytosol"/>
    <property type="evidence" value="ECO:0007669"/>
    <property type="project" value="GOC"/>
</dbReference>
<evidence type="ECO:0000259" key="2">
    <source>
        <dbReference type="Pfam" id="PF01266"/>
    </source>
</evidence>
<proteinExistence type="predicted"/>
<evidence type="ECO:0000313" key="4">
    <source>
        <dbReference type="Proteomes" id="UP001140453"/>
    </source>
</evidence>
<dbReference type="InterPro" id="IPR006076">
    <property type="entry name" value="FAD-dep_OxRdtase"/>
</dbReference>
<gene>
    <name evidence="3" type="ORF">N0V93_006216</name>
</gene>
<dbReference type="Proteomes" id="UP001140453">
    <property type="component" value="Unassembled WGS sequence"/>
</dbReference>
<keyword evidence="4" id="KW-1185">Reference proteome</keyword>
<evidence type="ECO:0000256" key="1">
    <source>
        <dbReference type="SAM" id="MobiDB-lite"/>
    </source>
</evidence>